<dbReference type="InterPro" id="IPR029058">
    <property type="entry name" value="AB_hydrolase_fold"/>
</dbReference>
<gene>
    <name evidence="4" type="ordered locus">RSal33209_2625</name>
</gene>
<dbReference type="Pfam" id="PF08530">
    <property type="entry name" value="PepX_C"/>
    <property type="match status" value="1"/>
</dbReference>
<dbReference type="STRING" id="288705.RSal33209_2625"/>
<reference evidence="5" key="1">
    <citation type="journal article" date="2008" name="J. Bacteriol.">
        <title>Genome sequence of the fish pathogen Renibacterium salmoninarum suggests reductive evolution away from an environmental Arthrobacter ancestor.</title>
        <authorList>
            <person name="Wiens G.D."/>
            <person name="Rockey D.D."/>
            <person name="Wu Z."/>
            <person name="Chang J."/>
            <person name="Levy R."/>
            <person name="Crane S."/>
            <person name="Chen D.S."/>
            <person name="Capri G.R."/>
            <person name="Burnett J.R."/>
            <person name="Sudheesh P.S."/>
            <person name="Schipma M.J."/>
            <person name="Burd H."/>
            <person name="Bhattacharyya A."/>
            <person name="Rhodes L.D."/>
            <person name="Kaul R."/>
            <person name="Strom M.S."/>
        </authorList>
    </citation>
    <scope>NUCLEOTIDE SEQUENCE [LARGE SCALE GENOMIC DNA]</scope>
    <source>
        <strain evidence="5">ATCC 33209 / DSM 20767 / JCM 11484 / NBRC 15589 / NCIMB 2235</strain>
    </source>
</reference>
<dbReference type="HOGENOM" id="CLU_011800_1_0_11"/>
<dbReference type="Gene3D" id="3.40.50.1820">
    <property type="entry name" value="alpha/beta hydrolase"/>
    <property type="match status" value="2"/>
</dbReference>
<dbReference type="Proteomes" id="UP000002007">
    <property type="component" value="Chromosome"/>
</dbReference>
<dbReference type="EC" id="3.4.14.11" evidence="4"/>
<feature type="region of interest" description="Disordered" evidence="2">
    <location>
        <begin position="358"/>
        <end position="385"/>
    </location>
</feature>
<protein>
    <submittedName>
        <fullName evidence="4">Xaa-Pro dipeptidyl-peptidase</fullName>
        <ecNumber evidence="4">3.4.14.11</ecNumber>
    </submittedName>
</protein>
<feature type="domain" description="Xaa-Pro dipeptidyl-peptidase C-terminal" evidence="3">
    <location>
        <begin position="288"/>
        <end position="515"/>
    </location>
</feature>
<dbReference type="InterPro" id="IPR013736">
    <property type="entry name" value="Xaa-Pro_dipept_C"/>
</dbReference>
<keyword evidence="5" id="KW-1185">Reference proteome</keyword>
<dbReference type="Pfam" id="PF02129">
    <property type="entry name" value="Peptidase_S15"/>
    <property type="match status" value="1"/>
</dbReference>
<evidence type="ECO:0000259" key="3">
    <source>
        <dbReference type="SMART" id="SM00939"/>
    </source>
</evidence>
<accession>A9WRR8</accession>
<evidence type="ECO:0000313" key="5">
    <source>
        <dbReference type="Proteomes" id="UP000002007"/>
    </source>
</evidence>
<evidence type="ECO:0000313" key="4">
    <source>
        <dbReference type="EMBL" id="ABY24350.1"/>
    </source>
</evidence>
<organism evidence="4 5">
    <name type="scientific">Renibacterium salmoninarum (strain ATCC 33209 / DSM 20767 / JCM 11484 / NBRC 15589 / NCIMB 2235)</name>
    <dbReference type="NCBI Taxonomy" id="288705"/>
    <lineage>
        <taxon>Bacteria</taxon>
        <taxon>Bacillati</taxon>
        <taxon>Actinomycetota</taxon>
        <taxon>Actinomycetes</taxon>
        <taxon>Micrococcales</taxon>
        <taxon>Micrococcaceae</taxon>
        <taxon>Renibacterium</taxon>
    </lineage>
</organism>
<dbReference type="Gene3D" id="2.60.120.260">
    <property type="entry name" value="Galactose-binding domain-like"/>
    <property type="match status" value="1"/>
</dbReference>
<evidence type="ECO:0000256" key="1">
    <source>
        <dbReference type="ARBA" id="ARBA00022801"/>
    </source>
</evidence>
<sequence length="709" mass="75261">MPSVVHMSPYNGGFNTEYFLHDMKQKAWDPSQPVPVGTIGTVKDTGSPSNNRSNSAFYTDRGFAYISVDALGTNESTGCPTMLDGNEAASTKAVVDWLAGRTVGRDTTGNESRSNAWSSGKVGMTGVSYDGTLPILASTTGVPGLEAVVPVSALTNFYDYYRVGGTVVEPEGYPGEDLDNYVSALLSTKKLQGSCHYLADDFAKKEDRATAQYSDFWAERDFFKNVDKVKTPTLLAAGLADWNVRLDQSTEWYQALKERNVPVKLVLHQYAHQTPPSSGDFNWRSLINKWFSHYLFGVDNGVEKNSEVSIQDQNKDTWKYVSSWPLPGSSVTDLNLRPGTADKPGLVAFNPAALPGAPVAGSDPIQTLTDDGKTSHQDLSANQSDGRLLYSSNPAKEDITLSGFASAKLNLSFSTLAPNLSLQLIDRGTDGKAKVVTRAWQDPQNRESLTSSTAVTPGTFYAMELPFISTQYVLAKDHKLELMVYSTDVDGKNCATLCGKAGTKISIDLSKSSISVPFVGGKVQAFKAFGSEVPPLPVVTPPVVVPPVVVPPVVVPPVDKPTTPTAPATVPVAGQTGNTVSAPATARPGQTINVTVSAAGIGQKLDTWLFSDPYFLGSNTPAADGSYQVTIPAEVPVGQHTIGVYLQDGMLFGSTTLTIGTDTGQVLANTGVDGAPNILLAGGAALAVGILIPVLRAAAETSALIRKHL</sequence>
<name>A9WRR8_RENSM</name>
<evidence type="ECO:0000256" key="2">
    <source>
        <dbReference type="SAM" id="MobiDB-lite"/>
    </source>
</evidence>
<dbReference type="SUPFAM" id="SSF49785">
    <property type="entry name" value="Galactose-binding domain-like"/>
    <property type="match status" value="1"/>
</dbReference>
<dbReference type="eggNOG" id="COG2936">
    <property type="taxonomic scope" value="Bacteria"/>
</dbReference>
<dbReference type="InterPro" id="IPR000383">
    <property type="entry name" value="Xaa-Pro-like_dom"/>
</dbReference>
<dbReference type="InterPro" id="IPR008979">
    <property type="entry name" value="Galactose-bd-like_sf"/>
</dbReference>
<dbReference type="SUPFAM" id="SSF53474">
    <property type="entry name" value="alpha/beta-Hydrolases"/>
    <property type="match status" value="1"/>
</dbReference>
<dbReference type="SMART" id="SM00939">
    <property type="entry name" value="PepX_C"/>
    <property type="match status" value="1"/>
</dbReference>
<dbReference type="KEGG" id="rsa:RSal33209_2625"/>
<keyword evidence="1 4" id="KW-0378">Hydrolase</keyword>
<dbReference type="GO" id="GO:0008239">
    <property type="term" value="F:dipeptidyl-peptidase activity"/>
    <property type="evidence" value="ECO:0007669"/>
    <property type="project" value="UniProtKB-EC"/>
</dbReference>
<dbReference type="AlphaFoldDB" id="A9WRR8"/>
<dbReference type="EMBL" id="CP000910">
    <property type="protein sequence ID" value="ABY24350.1"/>
    <property type="molecule type" value="Genomic_DNA"/>
</dbReference>
<proteinExistence type="predicted"/>
<dbReference type="RefSeq" id="WP_012246005.1">
    <property type="nucleotide sequence ID" value="NC_010168.1"/>
</dbReference>